<dbReference type="Gene3D" id="3.30.1490.20">
    <property type="entry name" value="ATP-grasp fold, A domain"/>
    <property type="match status" value="1"/>
</dbReference>
<feature type="binding site" evidence="5">
    <location>
        <position position="199"/>
    </location>
    <ligand>
        <name>ATP</name>
        <dbReference type="ChEBI" id="CHEBI:30616"/>
    </ligand>
</feature>
<comment type="subunit">
    <text evidence="5 6">Homodimer.</text>
</comment>
<feature type="domain" description="ATP-grasp" evidence="7">
    <location>
        <begin position="119"/>
        <end position="306"/>
    </location>
</feature>
<dbReference type="Pfam" id="PF02222">
    <property type="entry name" value="ATP-grasp"/>
    <property type="match status" value="1"/>
</dbReference>
<dbReference type="Pfam" id="PF17769">
    <property type="entry name" value="PurK_C"/>
    <property type="match status" value="1"/>
</dbReference>
<dbReference type="GO" id="GO:0046872">
    <property type="term" value="F:metal ion binding"/>
    <property type="evidence" value="ECO:0007669"/>
    <property type="project" value="InterPro"/>
</dbReference>
<dbReference type="PANTHER" id="PTHR11609:SF5">
    <property type="entry name" value="PHOSPHORIBOSYLAMINOIMIDAZOLE CARBOXYLASE"/>
    <property type="match status" value="1"/>
</dbReference>
<dbReference type="STRING" id="1123510.GCA_000620025_01116"/>
<keyword evidence="3 5" id="KW-0658">Purine biosynthesis</keyword>
<keyword evidence="1 5" id="KW-0436">Ligase</keyword>
<feature type="binding site" evidence="5">
    <location>
        <position position="222"/>
    </location>
    <ligand>
        <name>ATP</name>
        <dbReference type="ChEBI" id="CHEBI:30616"/>
    </ligand>
</feature>
<evidence type="ECO:0000259" key="7">
    <source>
        <dbReference type="PROSITE" id="PS50975"/>
    </source>
</evidence>
<gene>
    <name evidence="5 6" type="primary">purK</name>
    <name evidence="8" type="ORF">ZBT109_1955</name>
</gene>
<dbReference type="GO" id="GO:0004638">
    <property type="term" value="F:phosphoribosylaminoimidazole carboxylase activity"/>
    <property type="evidence" value="ECO:0007669"/>
    <property type="project" value="InterPro"/>
</dbReference>
<dbReference type="UniPathway" id="UPA00074">
    <property type="reaction ID" value="UER00942"/>
</dbReference>
<keyword evidence="9" id="KW-1185">Reference proteome</keyword>
<feature type="binding site" evidence="5">
    <location>
        <begin position="191"/>
        <end position="194"/>
    </location>
    <ligand>
        <name>ATP</name>
        <dbReference type="ChEBI" id="CHEBI:30616"/>
    </ligand>
</feature>
<dbReference type="EC" id="6.3.4.18" evidence="5 6"/>
<dbReference type="PANTHER" id="PTHR11609">
    <property type="entry name" value="PURINE BIOSYNTHESIS PROTEIN 6/7, PUR6/7"/>
    <property type="match status" value="1"/>
</dbReference>
<dbReference type="RefSeq" id="WP_051523690.1">
    <property type="nucleotide sequence ID" value="NZ_AP018933.1"/>
</dbReference>
<dbReference type="Gene3D" id="3.40.50.20">
    <property type="match status" value="1"/>
</dbReference>
<dbReference type="InterPro" id="IPR005875">
    <property type="entry name" value="PurK"/>
</dbReference>
<dbReference type="InterPro" id="IPR013815">
    <property type="entry name" value="ATP_grasp_subdomain_1"/>
</dbReference>
<dbReference type="GO" id="GO:0005524">
    <property type="term" value="F:ATP binding"/>
    <property type="evidence" value="ECO:0007669"/>
    <property type="project" value="UniProtKB-UniRule"/>
</dbReference>
<dbReference type="InterPro" id="IPR011054">
    <property type="entry name" value="Rudment_hybrid_motif"/>
</dbReference>
<evidence type="ECO:0000256" key="6">
    <source>
        <dbReference type="RuleBase" id="RU361200"/>
    </source>
</evidence>
<dbReference type="GO" id="GO:0005829">
    <property type="term" value="C:cytosol"/>
    <property type="evidence" value="ECO:0007669"/>
    <property type="project" value="TreeGrafter"/>
</dbReference>
<keyword evidence="2 5" id="KW-0547">Nucleotide-binding</keyword>
<name>A0A348HGE9_9GAMM</name>
<dbReference type="SUPFAM" id="SSF56059">
    <property type="entry name" value="Glutathione synthetase ATP-binding domain-like"/>
    <property type="match status" value="1"/>
</dbReference>
<dbReference type="FunFam" id="3.30.1490.20:FF:000015">
    <property type="entry name" value="N5-carboxyaminoimidazole ribonucleotide synthase"/>
    <property type="match status" value="1"/>
</dbReference>
<dbReference type="Proteomes" id="UP000267342">
    <property type="component" value="Chromosome"/>
</dbReference>
<dbReference type="GO" id="GO:0006189">
    <property type="term" value="P:'de novo' IMP biosynthetic process"/>
    <property type="evidence" value="ECO:0007669"/>
    <property type="project" value="UniProtKB-UniRule"/>
</dbReference>
<dbReference type="InterPro" id="IPR040686">
    <property type="entry name" value="PurK_C"/>
</dbReference>
<dbReference type="FunFam" id="3.30.470.20:FF:000029">
    <property type="entry name" value="N5-carboxyaminoimidazole ribonucleotide synthase"/>
    <property type="match status" value="1"/>
</dbReference>
<feature type="binding site" evidence="5">
    <location>
        <position position="115"/>
    </location>
    <ligand>
        <name>ATP</name>
        <dbReference type="ChEBI" id="CHEBI:30616"/>
    </ligand>
</feature>
<dbReference type="OrthoDB" id="9804625at2"/>
<evidence type="ECO:0000313" key="8">
    <source>
        <dbReference type="EMBL" id="BBG30701.1"/>
    </source>
</evidence>
<dbReference type="InterPro" id="IPR054350">
    <property type="entry name" value="PurT/PurK_preATP-grasp"/>
</dbReference>
<feature type="binding site" evidence="5">
    <location>
        <begin position="276"/>
        <end position="277"/>
    </location>
    <ligand>
        <name>ATP</name>
        <dbReference type="ChEBI" id="CHEBI:30616"/>
    </ligand>
</feature>
<dbReference type="NCBIfam" id="NF004675">
    <property type="entry name" value="PRK06019.1-1"/>
    <property type="match status" value="1"/>
</dbReference>
<evidence type="ECO:0000256" key="2">
    <source>
        <dbReference type="ARBA" id="ARBA00022741"/>
    </source>
</evidence>
<dbReference type="PROSITE" id="PS50975">
    <property type="entry name" value="ATP_GRASP"/>
    <property type="match status" value="1"/>
</dbReference>
<dbReference type="AlphaFoldDB" id="A0A348HGE9"/>
<evidence type="ECO:0000256" key="4">
    <source>
        <dbReference type="ARBA" id="ARBA00022840"/>
    </source>
</evidence>
<dbReference type="GO" id="GO:0034028">
    <property type="term" value="F:5-(carboxyamino)imidazole ribonucleotide synthase activity"/>
    <property type="evidence" value="ECO:0007669"/>
    <property type="project" value="UniProtKB-UniRule"/>
</dbReference>
<dbReference type="SUPFAM" id="SSF52440">
    <property type="entry name" value="PreATP-grasp domain"/>
    <property type="match status" value="1"/>
</dbReference>
<dbReference type="InterPro" id="IPR011761">
    <property type="entry name" value="ATP-grasp"/>
</dbReference>
<dbReference type="Gene3D" id="3.30.470.20">
    <property type="entry name" value="ATP-grasp fold, B domain"/>
    <property type="match status" value="1"/>
</dbReference>
<comment type="similarity">
    <text evidence="5 6">Belongs to the PurK/PurT family.</text>
</comment>
<evidence type="ECO:0000313" key="9">
    <source>
        <dbReference type="Proteomes" id="UP000267342"/>
    </source>
</evidence>
<evidence type="ECO:0000256" key="5">
    <source>
        <dbReference type="HAMAP-Rule" id="MF_01928"/>
    </source>
</evidence>
<comment type="pathway">
    <text evidence="5 6">Purine metabolism; IMP biosynthesis via de novo pathway; 5-amino-1-(5-phospho-D-ribosyl)imidazole-4-carboxylate from 5-amino-1-(5-phospho-D-ribosyl)imidazole (N5-CAIR route): step 1/2.</text>
</comment>
<dbReference type="KEGG" id="zpl:ZBT109_1955"/>
<keyword evidence="4 5" id="KW-0067">ATP-binding</keyword>
<dbReference type="HAMAP" id="MF_01928">
    <property type="entry name" value="PurK"/>
    <property type="match status" value="1"/>
</dbReference>
<dbReference type="EMBL" id="AP018933">
    <property type="protein sequence ID" value="BBG30701.1"/>
    <property type="molecule type" value="Genomic_DNA"/>
</dbReference>
<evidence type="ECO:0000256" key="3">
    <source>
        <dbReference type="ARBA" id="ARBA00022755"/>
    </source>
</evidence>
<reference evidence="8 9" key="1">
    <citation type="submission" date="2018-09" db="EMBL/GenBank/DDBJ databases">
        <title>Zymobacter palmae IAM14233 (=T109) whole genome analysis.</title>
        <authorList>
            <person name="Yanase H."/>
        </authorList>
    </citation>
    <scope>NUCLEOTIDE SEQUENCE [LARGE SCALE GENOMIC DNA]</scope>
    <source>
        <strain evidence="8 9">IAM14233</strain>
    </source>
</reference>
<comment type="catalytic activity">
    <reaction evidence="5 6">
        <text>5-amino-1-(5-phospho-beta-D-ribosyl)imidazole + hydrogencarbonate + ATP = 5-carboxyamino-1-(5-phospho-D-ribosyl)imidazole + ADP + phosphate + 2 H(+)</text>
        <dbReference type="Rhea" id="RHEA:19317"/>
        <dbReference type="ChEBI" id="CHEBI:15378"/>
        <dbReference type="ChEBI" id="CHEBI:17544"/>
        <dbReference type="ChEBI" id="CHEBI:30616"/>
        <dbReference type="ChEBI" id="CHEBI:43474"/>
        <dbReference type="ChEBI" id="CHEBI:58730"/>
        <dbReference type="ChEBI" id="CHEBI:137981"/>
        <dbReference type="ChEBI" id="CHEBI:456216"/>
        <dbReference type="EC" id="6.3.4.18"/>
    </reaction>
</comment>
<dbReference type="NCBIfam" id="TIGR01161">
    <property type="entry name" value="purK"/>
    <property type="match status" value="1"/>
</dbReference>
<feature type="binding site" evidence="5">
    <location>
        <begin position="160"/>
        <end position="166"/>
    </location>
    <ligand>
        <name>ATP</name>
        <dbReference type="ChEBI" id="CHEBI:30616"/>
    </ligand>
</feature>
<protein>
    <recommendedName>
        <fullName evidence="5 6">N5-carboxyaminoimidazole ribonucleotide synthase</fullName>
        <shortName evidence="5 6">N5-CAIR synthase</shortName>
        <ecNumber evidence="5 6">6.3.4.18</ecNumber>
    </recommendedName>
    <alternativeName>
        <fullName evidence="5 6">5-(carboxyamino)imidazole ribonucleotide synthetase</fullName>
    </alternativeName>
</protein>
<organism evidence="8 9">
    <name type="scientific">Zymobacter palmae</name>
    <dbReference type="NCBI Taxonomy" id="33074"/>
    <lineage>
        <taxon>Bacteria</taxon>
        <taxon>Pseudomonadati</taxon>
        <taxon>Pseudomonadota</taxon>
        <taxon>Gammaproteobacteria</taxon>
        <taxon>Oceanospirillales</taxon>
        <taxon>Halomonadaceae</taxon>
        <taxon>Zymobacter group</taxon>
        <taxon>Zymobacter</taxon>
    </lineage>
</organism>
<sequence>MSTQATSQAAALIVPGAVIGIIGGGQLGAMMATAARTMGYRIAVLDPDPTAPTAAIADHAITAPYNDPDAARQLAECSDIVTYEFEHIDLDTLALIADVGRLPQGSHLIRISQHRRLEKEAITALGLPVAPYANIMSADDLDMATASIRFPAVLKTCMGGYDGKGQVVVKHRSELEDAWRQLGDHAPLVLEQWIPFEREISVIVARSTTGETRCLPTAENEHCQNILHRTQVPARIAADVDARAQQIAMTLAEGLKLVGTLAVELFVGRDGTLYVNELAPRPHNSGHFSIDACETSQFEQHVRAICGLPLGDTRLLSPVVMENILGQHIAPLMARLTHLESLHLHLYGKARVVSQRKMGHLTALGPSTADCMRRLDQFWAASAAEAE</sequence>
<dbReference type="NCBIfam" id="NF004676">
    <property type="entry name" value="PRK06019.1-2"/>
    <property type="match status" value="1"/>
</dbReference>
<comment type="function">
    <text evidence="5">Catalyzes the ATP-dependent conversion of 5-aminoimidazole ribonucleotide (AIR) and HCO(3)(-) to N5-carboxyaminoimidazole ribonucleotide (N5-CAIR).</text>
</comment>
<evidence type="ECO:0000256" key="1">
    <source>
        <dbReference type="ARBA" id="ARBA00022598"/>
    </source>
</evidence>
<feature type="binding site" evidence="5">
    <location>
        <position position="155"/>
    </location>
    <ligand>
        <name>ATP</name>
        <dbReference type="ChEBI" id="CHEBI:30616"/>
    </ligand>
</feature>
<comment type="function">
    <text evidence="6">Catalyzes the ATP-dependent conversion of 5-aminoimidazole ribonucleotide (AIR) and HCO(3)- to N5-carboxyaminoimidazole ribonucleotide (N5-CAIR).</text>
</comment>
<accession>A0A348HGE9</accession>
<proteinExistence type="inferred from homology"/>
<dbReference type="SUPFAM" id="SSF51246">
    <property type="entry name" value="Rudiment single hybrid motif"/>
    <property type="match status" value="1"/>
</dbReference>
<dbReference type="InterPro" id="IPR016185">
    <property type="entry name" value="PreATP-grasp_dom_sf"/>
</dbReference>
<dbReference type="Pfam" id="PF22660">
    <property type="entry name" value="RS_preATP-grasp-like"/>
    <property type="match status" value="1"/>
</dbReference>
<dbReference type="NCBIfam" id="NF004679">
    <property type="entry name" value="PRK06019.1-5"/>
    <property type="match status" value="1"/>
</dbReference>
<dbReference type="InterPro" id="IPR003135">
    <property type="entry name" value="ATP-grasp_carboxylate-amine"/>
</dbReference>